<dbReference type="EMBL" id="CP005385">
    <property type="protein sequence ID" value="AGK05358.1"/>
    <property type="molecule type" value="Genomic_DNA"/>
</dbReference>
<dbReference type="STRING" id="504728.K649_10330"/>
<dbReference type="SUPFAM" id="SSF52540">
    <property type="entry name" value="P-loop containing nucleoside triphosphate hydrolases"/>
    <property type="match status" value="1"/>
</dbReference>
<evidence type="ECO:0000256" key="3">
    <source>
        <dbReference type="ARBA" id="ARBA00022840"/>
    </source>
</evidence>
<dbReference type="Pfam" id="PF00005">
    <property type="entry name" value="ABC_tran"/>
    <property type="match status" value="1"/>
</dbReference>
<evidence type="ECO:0000313" key="9">
    <source>
        <dbReference type="Proteomes" id="UP000013026"/>
    </source>
</evidence>
<dbReference type="KEGG" id="mrb:Mrub_2440"/>
<reference evidence="6 8" key="1">
    <citation type="journal article" date="2010" name="Stand. Genomic Sci.">
        <title>Complete genome sequence of Meiothermus ruber type strain (21).</title>
        <authorList>
            <person name="Tindall B.J."/>
            <person name="Sikorski J."/>
            <person name="Lucas S."/>
            <person name="Goltsman E."/>
            <person name="Copeland A."/>
            <person name="Glavina Del Rio T."/>
            <person name="Nolan M."/>
            <person name="Tice H."/>
            <person name="Cheng J.F."/>
            <person name="Han C."/>
            <person name="Pitluck S."/>
            <person name="Liolios K."/>
            <person name="Ivanova N."/>
            <person name="Mavromatis K."/>
            <person name="Ovchinnikova G."/>
            <person name="Pati A."/>
            <person name="Fahnrich R."/>
            <person name="Goodwin L."/>
            <person name="Chen A."/>
            <person name="Palaniappan K."/>
            <person name="Land M."/>
            <person name="Hauser L."/>
            <person name="Chang Y.J."/>
            <person name="Jeffries C.D."/>
            <person name="Rohde M."/>
            <person name="Goker M."/>
            <person name="Woyke T."/>
            <person name="Bristow J."/>
            <person name="Eisen J.A."/>
            <person name="Markowitz V."/>
            <person name="Hugenholtz P."/>
            <person name="Kyrpides N.C."/>
            <person name="Klenk H.P."/>
            <person name="Lapidus A."/>
        </authorList>
    </citation>
    <scope>NUCLEOTIDE SEQUENCE [LARGE SCALE GENOMIC DNA]</scope>
    <source>
        <strain evidence="8">ATCC 35948 / DSM 1279 / VKM B-1258 / 21</strain>
        <strain evidence="6">DSM 1279</strain>
    </source>
</reference>
<evidence type="ECO:0000313" key="8">
    <source>
        <dbReference type="Proteomes" id="UP000006655"/>
    </source>
</evidence>
<dbReference type="InterPro" id="IPR027417">
    <property type="entry name" value="P-loop_NTPase"/>
</dbReference>
<dbReference type="InterPro" id="IPR017871">
    <property type="entry name" value="ABC_transporter-like_CS"/>
</dbReference>
<dbReference type="InterPro" id="IPR003593">
    <property type="entry name" value="AAA+_ATPase"/>
</dbReference>
<reference evidence="7" key="2">
    <citation type="submission" date="2013-04" db="EMBL/GenBank/DDBJ databases">
        <title>Non-Hybrid, Finished Microbial Genome Assemblies from Long-Read SMRT Sequencing Data.</title>
        <authorList>
            <person name="Klammer A."/>
            <person name="Drake J."/>
            <person name="Heiner C."/>
            <person name="Clum A."/>
            <person name="Copeland A."/>
            <person name="Huddleston J."/>
            <person name="Eichler E."/>
            <person name="Turner S.W."/>
        </authorList>
    </citation>
    <scope>NUCLEOTIDE SEQUENCE</scope>
    <source>
        <strain evidence="7">DSM 1279</strain>
    </source>
</reference>
<dbReference type="InterPro" id="IPR003439">
    <property type="entry name" value="ABC_transporter-like_ATP-bd"/>
</dbReference>
<dbReference type="PATRIC" id="fig|504728.9.peg.2129"/>
<dbReference type="PROSITE" id="PS00211">
    <property type="entry name" value="ABC_TRANSPORTER_1"/>
    <property type="match status" value="1"/>
</dbReference>
<dbReference type="NCBIfam" id="NF010068">
    <property type="entry name" value="PRK13548.1"/>
    <property type="match status" value="1"/>
</dbReference>
<accession>D3PM85</accession>
<organism evidence="7 9">
    <name type="scientific">Meiothermus ruber (strain ATCC 35948 / DSM 1279 / VKM B-1258 / 21)</name>
    <name type="common">Thermus ruber</name>
    <dbReference type="NCBI Taxonomy" id="504728"/>
    <lineage>
        <taxon>Bacteria</taxon>
        <taxon>Thermotogati</taxon>
        <taxon>Deinococcota</taxon>
        <taxon>Deinococci</taxon>
        <taxon>Thermales</taxon>
        <taxon>Thermaceae</taxon>
        <taxon>Meiothermus</taxon>
    </lineage>
</organism>
<dbReference type="RefSeq" id="WP_013014689.1">
    <property type="nucleotide sequence ID" value="NC_013946.1"/>
</dbReference>
<evidence type="ECO:0000256" key="1">
    <source>
        <dbReference type="ARBA" id="ARBA00022448"/>
    </source>
</evidence>
<dbReference type="OrthoDB" id="9787851at2"/>
<dbReference type="PROSITE" id="PS50893">
    <property type="entry name" value="ABC_TRANSPORTER_2"/>
    <property type="match status" value="1"/>
</dbReference>
<dbReference type="AlphaFoldDB" id="D3PM85"/>
<protein>
    <submittedName>
        <fullName evidence="6 7">ABC transporter</fullName>
    </submittedName>
</protein>
<dbReference type="Proteomes" id="UP000006655">
    <property type="component" value="Chromosome"/>
</dbReference>
<keyword evidence="4" id="KW-1278">Translocase</keyword>
<dbReference type="GO" id="GO:0016887">
    <property type="term" value="F:ATP hydrolysis activity"/>
    <property type="evidence" value="ECO:0007669"/>
    <property type="project" value="InterPro"/>
</dbReference>
<reference evidence="7 9" key="3">
    <citation type="submission" date="2013-04" db="EMBL/GenBank/DDBJ databases">
        <authorList>
            <person name="Chin J."/>
            <person name="Alexander D.H."/>
            <person name="Marks P."/>
            <person name="Korlach J."/>
            <person name="Clum A."/>
            <person name="Copeland A."/>
        </authorList>
    </citation>
    <scope>NUCLEOTIDE SEQUENCE [LARGE SCALE GENOMIC DNA]</scope>
    <source>
        <strain evidence="9">ATCC 35948 / DSM 1279 / VKM B-1258 / 21</strain>
        <strain evidence="7">DSM 1279</strain>
    </source>
</reference>
<dbReference type="PANTHER" id="PTHR42794:SF1">
    <property type="entry name" value="HEMIN IMPORT ATP-BINDING PROTEIN HMUV"/>
    <property type="match status" value="1"/>
</dbReference>
<keyword evidence="3" id="KW-0067">ATP-binding</keyword>
<dbReference type="Gene3D" id="3.40.50.300">
    <property type="entry name" value="P-loop containing nucleotide triphosphate hydrolases"/>
    <property type="match status" value="1"/>
</dbReference>
<dbReference type="KEGG" id="mre:K649_10330"/>
<feature type="domain" description="ABC transporter" evidence="5">
    <location>
        <begin position="2"/>
        <end position="236"/>
    </location>
</feature>
<name>D3PM85_MEIRD</name>
<keyword evidence="1" id="KW-0813">Transport</keyword>
<keyword evidence="8" id="KW-1185">Reference proteome</keyword>
<proteinExistence type="predicted"/>
<sequence length="270" mass="30162">MLEARSLRYAVGGKTLLENISFRLEAGQMLSVIGPNGAGKSTLLRLLSGEVKPDSGQIELMGRPLASYRPLELALERAVLTQRREINFPFDAYEVAFLGRLPHLERRAENPQDHQTTERALSQTGALHFATRRYQTLSGGEQSRVDLARVLAQEPRLLLLDEPTNHLDPKHQVEVLALCRRLAQMGWGVLTVLHDLNLAGLFSDRILLLHQGRVEAWGQPAEVLQPARLQAVYGLPFIQTQHPSGRPWVMPLAEVEVDAVVPQDKERLAC</sequence>
<evidence type="ECO:0000256" key="4">
    <source>
        <dbReference type="ARBA" id="ARBA00022967"/>
    </source>
</evidence>
<gene>
    <name evidence="6" type="ordered locus">Mrub_2440</name>
    <name evidence="7" type="ORF">K649_10330</name>
</gene>
<dbReference type="EMBL" id="CP001743">
    <property type="protein sequence ID" value="ADD29191.1"/>
    <property type="molecule type" value="Genomic_DNA"/>
</dbReference>
<evidence type="ECO:0000313" key="6">
    <source>
        <dbReference type="EMBL" id="ADD29191.1"/>
    </source>
</evidence>
<dbReference type="Proteomes" id="UP000013026">
    <property type="component" value="Chromosome"/>
</dbReference>
<evidence type="ECO:0000259" key="5">
    <source>
        <dbReference type="PROSITE" id="PS50893"/>
    </source>
</evidence>
<dbReference type="GO" id="GO:0005524">
    <property type="term" value="F:ATP binding"/>
    <property type="evidence" value="ECO:0007669"/>
    <property type="project" value="UniProtKB-KW"/>
</dbReference>
<dbReference type="FunFam" id="3.40.50.300:FF:000134">
    <property type="entry name" value="Iron-enterobactin ABC transporter ATP-binding protein"/>
    <property type="match status" value="1"/>
</dbReference>
<dbReference type="CDD" id="cd03214">
    <property type="entry name" value="ABC_Iron-Siderophores_B12_Hemin"/>
    <property type="match status" value="1"/>
</dbReference>
<keyword evidence="2" id="KW-0547">Nucleotide-binding</keyword>
<evidence type="ECO:0000313" key="7">
    <source>
        <dbReference type="EMBL" id="AGK05358.1"/>
    </source>
</evidence>
<dbReference type="eggNOG" id="COG4559">
    <property type="taxonomic scope" value="Bacteria"/>
</dbReference>
<evidence type="ECO:0000256" key="2">
    <source>
        <dbReference type="ARBA" id="ARBA00022741"/>
    </source>
</evidence>
<dbReference type="SMART" id="SM00382">
    <property type="entry name" value="AAA"/>
    <property type="match status" value="1"/>
</dbReference>
<dbReference type="PANTHER" id="PTHR42794">
    <property type="entry name" value="HEMIN IMPORT ATP-BINDING PROTEIN HMUV"/>
    <property type="match status" value="1"/>
</dbReference>